<dbReference type="InParanoid" id="A2F8Y5"/>
<dbReference type="VEuPathDB" id="TrichDB:TVAGG3_0764080"/>
<feature type="domain" description="HTH myb-type" evidence="2">
    <location>
        <begin position="8"/>
        <end position="58"/>
    </location>
</feature>
<gene>
    <name evidence="3" type="ORF">TVAG_339290</name>
</gene>
<dbReference type="AlphaFoldDB" id="A2F8Y5"/>
<feature type="domain" description="Myb-like" evidence="1">
    <location>
        <begin position="3"/>
        <end position="54"/>
    </location>
</feature>
<dbReference type="RefSeq" id="XP_001311542.1">
    <property type="nucleotide sequence ID" value="XM_001311541.1"/>
</dbReference>
<evidence type="ECO:0000313" key="3">
    <source>
        <dbReference type="EMBL" id="EAX98612.1"/>
    </source>
</evidence>
<dbReference type="eggNOG" id="KOG0048">
    <property type="taxonomic scope" value="Eukaryota"/>
</dbReference>
<feature type="domain" description="Myb-like" evidence="1">
    <location>
        <begin position="55"/>
        <end position="105"/>
    </location>
</feature>
<dbReference type="Gene3D" id="1.10.10.60">
    <property type="entry name" value="Homeodomain-like"/>
    <property type="match status" value="2"/>
</dbReference>
<sequence>MTSSGSHKNKWTASEDAALVDAVKKLGTKSWKDVSFLVPGRTGKQCRERYTGQLAPSISKDIWTTEEDEALIAAQKIHGNRWALISKMLTGRSSISVKNRWGWILRHRVANKVQEEPSYSPSKTNQSNTPIEKENCSGHQYFVPLEVPNSSLFGADFVQFQKAILV</sequence>
<dbReference type="PROSITE" id="PS50090">
    <property type="entry name" value="MYB_LIKE"/>
    <property type="match status" value="2"/>
</dbReference>
<dbReference type="GO" id="GO:0000981">
    <property type="term" value="F:DNA-binding transcription factor activity, RNA polymerase II-specific"/>
    <property type="evidence" value="ECO:0000318"/>
    <property type="project" value="GO_Central"/>
</dbReference>
<dbReference type="SMR" id="A2F8Y5"/>
<dbReference type="GO" id="GO:0000978">
    <property type="term" value="F:RNA polymerase II cis-regulatory region sequence-specific DNA binding"/>
    <property type="evidence" value="ECO:0000318"/>
    <property type="project" value="GO_Central"/>
</dbReference>
<dbReference type="InterPro" id="IPR001005">
    <property type="entry name" value="SANT/Myb"/>
</dbReference>
<protein>
    <submittedName>
        <fullName evidence="3">Myb-like DNA-binding domain containing protein</fullName>
    </submittedName>
</protein>
<keyword evidence="4" id="KW-1185">Reference proteome</keyword>
<dbReference type="STRING" id="5722.A2F8Y5"/>
<dbReference type="InterPro" id="IPR017930">
    <property type="entry name" value="Myb_dom"/>
</dbReference>
<dbReference type="PANTHER" id="PTHR45614">
    <property type="entry name" value="MYB PROTEIN-RELATED"/>
    <property type="match status" value="1"/>
</dbReference>
<proteinExistence type="predicted"/>
<reference evidence="3" key="2">
    <citation type="journal article" date="2007" name="Science">
        <title>Draft genome sequence of the sexually transmitted pathogen Trichomonas vaginalis.</title>
        <authorList>
            <person name="Carlton J.M."/>
            <person name="Hirt R.P."/>
            <person name="Silva J.C."/>
            <person name="Delcher A.L."/>
            <person name="Schatz M."/>
            <person name="Zhao Q."/>
            <person name="Wortman J.R."/>
            <person name="Bidwell S.L."/>
            <person name="Alsmark U.C.M."/>
            <person name="Besteiro S."/>
            <person name="Sicheritz-Ponten T."/>
            <person name="Noel C.J."/>
            <person name="Dacks J.B."/>
            <person name="Foster P.G."/>
            <person name="Simillion C."/>
            <person name="Van de Peer Y."/>
            <person name="Miranda-Saavedra D."/>
            <person name="Barton G.J."/>
            <person name="Westrop G.D."/>
            <person name="Mueller S."/>
            <person name="Dessi D."/>
            <person name="Fiori P.L."/>
            <person name="Ren Q."/>
            <person name="Paulsen I."/>
            <person name="Zhang H."/>
            <person name="Bastida-Corcuera F.D."/>
            <person name="Simoes-Barbosa A."/>
            <person name="Brown M.T."/>
            <person name="Hayes R.D."/>
            <person name="Mukherjee M."/>
            <person name="Okumura C.Y."/>
            <person name="Schneider R."/>
            <person name="Smith A.J."/>
            <person name="Vanacova S."/>
            <person name="Villalvazo M."/>
            <person name="Haas B.J."/>
            <person name="Pertea M."/>
            <person name="Feldblyum T.V."/>
            <person name="Utterback T.R."/>
            <person name="Shu C.L."/>
            <person name="Osoegawa K."/>
            <person name="de Jong P.J."/>
            <person name="Hrdy I."/>
            <person name="Horvathova L."/>
            <person name="Zubacova Z."/>
            <person name="Dolezal P."/>
            <person name="Malik S.B."/>
            <person name="Logsdon J.M. Jr."/>
            <person name="Henze K."/>
            <person name="Gupta A."/>
            <person name="Wang C.C."/>
            <person name="Dunne R.L."/>
            <person name="Upcroft J.A."/>
            <person name="Upcroft P."/>
            <person name="White O."/>
            <person name="Salzberg S.L."/>
            <person name="Tang P."/>
            <person name="Chiu C.-H."/>
            <person name="Lee Y.-S."/>
            <person name="Embley T.M."/>
            <person name="Coombs G.H."/>
            <person name="Mottram J.C."/>
            <person name="Tachezy J."/>
            <person name="Fraser-Liggett C.M."/>
            <person name="Johnson P.J."/>
        </authorList>
    </citation>
    <scope>NUCLEOTIDE SEQUENCE [LARGE SCALE GENOMIC DNA]</scope>
    <source>
        <strain evidence="3">G3</strain>
    </source>
</reference>
<dbReference type="InterPro" id="IPR050560">
    <property type="entry name" value="MYB_TF"/>
</dbReference>
<dbReference type="SUPFAM" id="SSF46689">
    <property type="entry name" value="Homeodomain-like"/>
    <property type="match status" value="1"/>
</dbReference>
<dbReference type="OrthoDB" id="2143914at2759"/>
<dbReference type="GO" id="GO:0005634">
    <property type="term" value="C:nucleus"/>
    <property type="evidence" value="ECO:0000318"/>
    <property type="project" value="GO_Central"/>
</dbReference>
<name>A2F8Y5_TRIV3</name>
<organism evidence="3 4">
    <name type="scientific">Trichomonas vaginalis (strain ATCC PRA-98 / G3)</name>
    <dbReference type="NCBI Taxonomy" id="412133"/>
    <lineage>
        <taxon>Eukaryota</taxon>
        <taxon>Metamonada</taxon>
        <taxon>Parabasalia</taxon>
        <taxon>Trichomonadida</taxon>
        <taxon>Trichomonadidae</taxon>
        <taxon>Trichomonas</taxon>
    </lineage>
</organism>
<dbReference type="PROSITE" id="PS51294">
    <property type="entry name" value="HTH_MYB"/>
    <property type="match status" value="2"/>
</dbReference>
<accession>A2F8Y5</accession>
<evidence type="ECO:0000313" key="4">
    <source>
        <dbReference type="Proteomes" id="UP000001542"/>
    </source>
</evidence>
<dbReference type="PANTHER" id="PTHR45614:SF299">
    <property type="entry name" value="MYB-LIKE DNA-BINDING DOMAIN CONTAINING PROTEIN"/>
    <property type="match status" value="1"/>
</dbReference>
<dbReference type="EMBL" id="DS113668">
    <property type="protein sequence ID" value="EAX98612.1"/>
    <property type="molecule type" value="Genomic_DNA"/>
</dbReference>
<feature type="domain" description="HTH myb-type" evidence="2">
    <location>
        <begin position="63"/>
        <end position="109"/>
    </location>
</feature>
<dbReference type="KEGG" id="tva:4756412"/>
<dbReference type="Proteomes" id="UP000001542">
    <property type="component" value="Unassembled WGS sequence"/>
</dbReference>
<dbReference type="CDD" id="cd00167">
    <property type="entry name" value="SANT"/>
    <property type="match status" value="2"/>
</dbReference>
<dbReference type="VEuPathDB" id="TrichDB:TVAG_339290"/>
<evidence type="ECO:0000259" key="2">
    <source>
        <dbReference type="PROSITE" id="PS51294"/>
    </source>
</evidence>
<reference evidence="3" key="1">
    <citation type="submission" date="2006-10" db="EMBL/GenBank/DDBJ databases">
        <authorList>
            <person name="Amadeo P."/>
            <person name="Zhao Q."/>
            <person name="Wortman J."/>
            <person name="Fraser-Liggett C."/>
            <person name="Carlton J."/>
        </authorList>
    </citation>
    <scope>NUCLEOTIDE SEQUENCE</scope>
    <source>
        <strain evidence="3">G3</strain>
    </source>
</reference>
<dbReference type="InterPro" id="IPR009057">
    <property type="entry name" value="Homeodomain-like_sf"/>
</dbReference>
<keyword evidence="3" id="KW-0238">DNA-binding</keyword>
<dbReference type="SMART" id="SM00717">
    <property type="entry name" value="SANT"/>
    <property type="match status" value="2"/>
</dbReference>
<dbReference type="GO" id="GO:0006355">
    <property type="term" value="P:regulation of DNA-templated transcription"/>
    <property type="evidence" value="ECO:0000318"/>
    <property type="project" value="GO_Central"/>
</dbReference>
<evidence type="ECO:0000259" key="1">
    <source>
        <dbReference type="PROSITE" id="PS50090"/>
    </source>
</evidence>
<dbReference type="Pfam" id="PF00249">
    <property type="entry name" value="Myb_DNA-binding"/>
    <property type="match status" value="2"/>
</dbReference>